<evidence type="ECO:0000313" key="9">
    <source>
        <dbReference type="EMBL" id="KAK5979151.1"/>
    </source>
</evidence>
<proteinExistence type="predicted"/>
<dbReference type="Gene3D" id="4.10.410.10">
    <property type="entry name" value="Pancreatic trypsin inhibitor Kunitz domain"/>
    <property type="match status" value="1"/>
</dbReference>
<evidence type="ECO:0000256" key="6">
    <source>
        <dbReference type="ARBA" id="ARBA00023240"/>
    </source>
</evidence>
<evidence type="ECO:0000256" key="1">
    <source>
        <dbReference type="ARBA" id="ARBA00004613"/>
    </source>
</evidence>
<dbReference type="AlphaFoldDB" id="A0AAN8FI27"/>
<evidence type="ECO:0000313" key="10">
    <source>
        <dbReference type="Proteomes" id="UP001331761"/>
    </source>
</evidence>
<evidence type="ECO:0000256" key="4">
    <source>
        <dbReference type="ARBA" id="ARBA00022900"/>
    </source>
</evidence>
<organism evidence="9 10">
    <name type="scientific">Trichostrongylus colubriformis</name>
    <name type="common">Black scour worm</name>
    <dbReference type="NCBI Taxonomy" id="6319"/>
    <lineage>
        <taxon>Eukaryota</taxon>
        <taxon>Metazoa</taxon>
        <taxon>Ecdysozoa</taxon>
        <taxon>Nematoda</taxon>
        <taxon>Chromadorea</taxon>
        <taxon>Rhabditida</taxon>
        <taxon>Rhabditina</taxon>
        <taxon>Rhabditomorpha</taxon>
        <taxon>Strongyloidea</taxon>
        <taxon>Trichostrongylidae</taxon>
        <taxon>Trichostrongylus</taxon>
    </lineage>
</organism>
<reference evidence="9 10" key="1">
    <citation type="submission" date="2019-10" db="EMBL/GenBank/DDBJ databases">
        <title>Assembly and Annotation for the nematode Trichostrongylus colubriformis.</title>
        <authorList>
            <person name="Martin J."/>
        </authorList>
    </citation>
    <scope>NUCLEOTIDE SEQUENCE [LARGE SCALE GENOMIC DNA]</scope>
    <source>
        <strain evidence="9">G859</strain>
        <tissue evidence="9">Whole worm</tissue>
    </source>
</reference>
<accession>A0AAN8FI27</accession>
<keyword evidence="6" id="KW-0800">Toxin</keyword>
<comment type="subcellular location">
    <subcellularLocation>
        <location evidence="1">Secreted</location>
    </subcellularLocation>
</comment>
<dbReference type="PANTHER" id="PTHR10083:SF376">
    <property type="entry name" value="SERINE PEPTIDASE INHIBITOR, KUNITZ TYPE, 3"/>
    <property type="match status" value="1"/>
</dbReference>
<keyword evidence="3" id="KW-0646">Protease inhibitor</keyword>
<dbReference type="Pfam" id="PF00014">
    <property type="entry name" value="Kunitz_BPTI"/>
    <property type="match status" value="1"/>
</dbReference>
<keyword evidence="10" id="KW-1185">Reference proteome</keyword>
<dbReference type="InterPro" id="IPR050098">
    <property type="entry name" value="TFPI/VKTCI-like"/>
</dbReference>
<name>A0AAN8FI27_TRICO</name>
<protein>
    <submittedName>
        <fullName evidence="9">Kunitz/Bovine pancreatic trypsin inhibitor domain protein</fullName>
    </submittedName>
</protein>
<evidence type="ECO:0000256" key="2">
    <source>
        <dbReference type="ARBA" id="ARBA00022525"/>
    </source>
</evidence>
<keyword evidence="4" id="KW-0722">Serine protease inhibitor</keyword>
<comment type="caution">
    <text evidence="9">The sequence shown here is derived from an EMBL/GenBank/DDBJ whole genome shotgun (WGS) entry which is preliminary data.</text>
</comment>
<dbReference type="SMART" id="SM00131">
    <property type="entry name" value="KU"/>
    <property type="match status" value="1"/>
</dbReference>
<dbReference type="SUPFAM" id="SSF57362">
    <property type="entry name" value="BPTI-like"/>
    <property type="match status" value="1"/>
</dbReference>
<keyword evidence="7" id="KW-1203">Blood coagulation cascade inhibiting toxin</keyword>
<feature type="domain" description="BPTI/Kunitz inhibitor" evidence="8">
    <location>
        <begin position="103"/>
        <end position="152"/>
    </location>
</feature>
<keyword evidence="2" id="KW-0964">Secreted</keyword>
<dbReference type="Proteomes" id="UP001331761">
    <property type="component" value="Unassembled WGS sequence"/>
</dbReference>
<keyword evidence="6" id="KW-1199">Hemostasis impairing toxin</keyword>
<evidence type="ECO:0000256" key="7">
    <source>
        <dbReference type="ARBA" id="ARBA00034146"/>
    </source>
</evidence>
<dbReference type="EMBL" id="WIXE01008625">
    <property type="protein sequence ID" value="KAK5979151.1"/>
    <property type="molecule type" value="Genomic_DNA"/>
</dbReference>
<dbReference type="GO" id="GO:0005615">
    <property type="term" value="C:extracellular space"/>
    <property type="evidence" value="ECO:0007669"/>
    <property type="project" value="TreeGrafter"/>
</dbReference>
<dbReference type="InterPro" id="IPR036880">
    <property type="entry name" value="Kunitz_BPTI_sf"/>
</dbReference>
<evidence type="ECO:0000256" key="3">
    <source>
        <dbReference type="ARBA" id="ARBA00022690"/>
    </source>
</evidence>
<dbReference type="PANTHER" id="PTHR10083">
    <property type="entry name" value="KUNITZ-TYPE PROTEASE INHIBITOR-RELATED"/>
    <property type="match status" value="1"/>
</dbReference>
<keyword evidence="5" id="KW-1015">Disulfide bond</keyword>
<sequence>MVAQCLLVLAPTPKPRFDVASQVTTPVITPPPPPAPQLLTTASVEFPSALPSAIIATHLPTPTTPPSPFAPLLSLLSGGAAPLPLPTLPPPPTTITTPPANICSLPPLTGNCRQARIMWYYDTETGMCERFSFSGCGNLNRFPSKMQCEMTCLRQG</sequence>
<dbReference type="InterPro" id="IPR002223">
    <property type="entry name" value="Kunitz_BPTI"/>
</dbReference>
<dbReference type="PROSITE" id="PS50279">
    <property type="entry name" value="BPTI_KUNITZ_2"/>
    <property type="match status" value="1"/>
</dbReference>
<gene>
    <name evidence="9" type="ORF">GCK32_009370</name>
</gene>
<evidence type="ECO:0000259" key="8">
    <source>
        <dbReference type="PROSITE" id="PS50279"/>
    </source>
</evidence>
<evidence type="ECO:0000256" key="5">
    <source>
        <dbReference type="ARBA" id="ARBA00023157"/>
    </source>
</evidence>
<dbReference type="CDD" id="cd00109">
    <property type="entry name" value="Kunitz-type"/>
    <property type="match status" value="1"/>
</dbReference>
<dbReference type="GO" id="GO:0004867">
    <property type="term" value="F:serine-type endopeptidase inhibitor activity"/>
    <property type="evidence" value="ECO:0007669"/>
    <property type="project" value="UniProtKB-KW"/>
</dbReference>